<evidence type="ECO:0000256" key="1">
    <source>
        <dbReference type="ARBA" id="ARBA00022801"/>
    </source>
</evidence>
<dbReference type="KEGG" id="aagg:ETAA8_68660"/>
<dbReference type="Gene3D" id="3.40.50.1110">
    <property type="entry name" value="SGNH hydrolase"/>
    <property type="match status" value="1"/>
</dbReference>
<dbReference type="InterPro" id="IPR005181">
    <property type="entry name" value="SASA"/>
</dbReference>
<evidence type="ECO:0000256" key="2">
    <source>
        <dbReference type="SAM" id="Phobius"/>
    </source>
</evidence>
<dbReference type="Proteomes" id="UP000315017">
    <property type="component" value="Chromosome"/>
</dbReference>
<reference evidence="4 5" key="1">
    <citation type="submission" date="2019-02" db="EMBL/GenBank/DDBJ databases">
        <title>Deep-cultivation of Planctomycetes and their phenomic and genomic characterization uncovers novel biology.</title>
        <authorList>
            <person name="Wiegand S."/>
            <person name="Jogler M."/>
            <person name="Boedeker C."/>
            <person name="Pinto D."/>
            <person name="Vollmers J."/>
            <person name="Rivas-Marin E."/>
            <person name="Kohn T."/>
            <person name="Peeters S.H."/>
            <person name="Heuer A."/>
            <person name="Rast P."/>
            <person name="Oberbeckmann S."/>
            <person name="Bunk B."/>
            <person name="Jeske O."/>
            <person name="Meyerdierks A."/>
            <person name="Storesund J.E."/>
            <person name="Kallscheuer N."/>
            <person name="Luecker S."/>
            <person name="Lage O.M."/>
            <person name="Pohl T."/>
            <person name="Merkel B.J."/>
            <person name="Hornburger P."/>
            <person name="Mueller R.-W."/>
            <person name="Bruemmer F."/>
            <person name="Labrenz M."/>
            <person name="Spormann A.M."/>
            <person name="Op den Camp H."/>
            <person name="Overmann J."/>
            <person name="Amann R."/>
            <person name="Jetten M.S.M."/>
            <person name="Mascher T."/>
            <person name="Medema M.H."/>
            <person name="Devos D.P."/>
            <person name="Kaster A.-K."/>
            <person name="Ovreas L."/>
            <person name="Rohde M."/>
            <person name="Galperin M.Y."/>
            <person name="Jogler C."/>
        </authorList>
    </citation>
    <scope>NUCLEOTIDE SEQUENCE [LARGE SCALE GENOMIC DNA]</scope>
    <source>
        <strain evidence="4 5">ETA_A8</strain>
    </source>
</reference>
<evidence type="ECO:0000259" key="3">
    <source>
        <dbReference type="Pfam" id="PF03629"/>
    </source>
</evidence>
<dbReference type="InterPro" id="IPR036514">
    <property type="entry name" value="SGNH_hydro_sf"/>
</dbReference>
<keyword evidence="2" id="KW-0472">Membrane</keyword>
<dbReference type="GO" id="GO:0005975">
    <property type="term" value="P:carbohydrate metabolic process"/>
    <property type="evidence" value="ECO:0007669"/>
    <property type="project" value="TreeGrafter"/>
</dbReference>
<dbReference type="GO" id="GO:0001681">
    <property type="term" value="F:sialate O-acetylesterase activity"/>
    <property type="evidence" value="ECO:0007669"/>
    <property type="project" value="InterPro"/>
</dbReference>
<proteinExistence type="predicted"/>
<gene>
    <name evidence="4" type="ORF">ETAA8_68660</name>
</gene>
<dbReference type="AlphaFoldDB" id="A0A517YN97"/>
<sequence length="378" mass="41674">MHTVSKAVRHRAIRICLAIMLIHGWISGYSVARAELKLAGIFSDHMVLQRERPVPVWGWADKGRVVTVQFADQIITAKVNDDGTWQAILKPLAASDEARKLVAACDGETVVVADVVVGDVWHASGQSNMAMNVQAVAKHFSQAEADIAAAKLPTIRFRRIDEPQSVVPTKDIPVKAGWSVCSPNTVGGFSAAAFYFARKFQLELAVPIGIVDTSRGGTPIEPFIPRAAFKSHPTLLRELELGDQEDLLGIWKLPGGVRARDANWLPGRLFHSRLAPINRFAVRGAIWYQGESNCGDGEDPRDYRHKMRALITGWRTELGNDALPVYFVQLPGSGARAGWPYLREQQRLSMGLPHTGMAVTIDLFHEDIHPPNKFDVGK</sequence>
<keyword evidence="2" id="KW-1133">Transmembrane helix</keyword>
<accession>A0A517YN97</accession>
<protein>
    <recommendedName>
        <fullName evidence="3">Sialate O-acetylesterase domain-containing protein</fullName>
    </recommendedName>
</protein>
<keyword evidence="5" id="KW-1185">Reference proteome</keyword>
<feature type="transmembrane region" description="Helical" evidence="2">
    <location>
        <begin position="12"/>
        <end position="32"/>
    </location>
</feature>
<name>A0A517YN97_9BACT</name>
<organism evidence="4 5">
    <name type="scientific">Anatilimnocola aggregata</name>
    <dbReference type="NCBI Taxonomy" id="2528021"/>
    <lineage>
        <taxon>Bacteria</taxon>
        <taxon>Pseudomonadati</taxon>
        <taxon>Planctomycetota</taxon>
        <taxon>Planctomycetia</taxon>
        <taxon>Pirellulales</taxon>
        <taxon>Pirellulaceae</taxon>
        <taxon>Anatilimnocola</taxon>
    </lineage>
</organism>
<feature type="domain" description="Sialate O-acetylesterase" evidence="3">
    <location>
        <begin position="279"/>
        <end position="366"/>
    </location>
</feature>
<evidence type="ECO:0000313" key="5">
    <source>
        <dbReference type="Proteomes" id="UP000315017"/>
    </source>
</evidence>
<dbReference type="PANTHER" id="PTHR22901">
    <property type="entry name" value="SIALATE O-ACETYLESTERASE"/>
    <property type="match status" value="1"/>
</dbReference>
<dbReference type="PANTHER" id="PTHR22901:SF0">
    <property type="entry name" value="SIALATE O-ACETYLESTERASE"/>
    <property type="match status" value="1"/>
</dbReference>
<dbReference type="InterPro" id="IPR039329">
    <property type="entry name" value="SIAE"/>
</dbReference>
<dbReference type="EMBL" id="CP036274">
    <property type="protein sequence ID" value="QDU31706.1"/>
    <property type="molecule type" value="Genomic_DNA"/>
</dbReference>
<keyword evidence="2" id="KW-0812">Transmembrane</keyword>
<dbReference type="Pfam" id="PF03629">
    <property type="entry name" value="SASA"/>
    <property type="match status" value="1"/>
</dbReference>
<dbReference type="SUPFAM" id="SSF52266">
    <property type="entry name" value="SGNH hydrolase"/>
    <property type="match status" value="1"/>
</dbReference>
<keyword evidence="1" id="KW-0378">Hydrolase</keyword>
<evidence type="ECO:0000313" key="4">
    <source>
        <dbReference type="EMBL" id="QDU31706.1"/>
    </source>
</evidence>
<dbReference type="RefSeq" id="WP_238397633.1">
    <property type="nucleotide sequence ID" value="NZ_CP036274.1"/>
</dbReference>